<evidence type="ECO:0000256" key="9">
    <source>
        <dbReference type="ARBA" id="ARBA00022989"/>
    </source>
</evidence>
<keyword evidence="2" id="KW-1003">Cell membrane</keyword>
<dbReference type="SUPFAM" id="SSF158472">
    <property type="entry name" value="HAMP domain-like"/>
    <property type="match status" value="1"/>
</dbReference>
<feature type="domain" description="HAMP" evidence="13">
    <location>
        <begin position="312"/>
        <end position="364"/>
    </location>
</feature>
<dbReference type="InterPro" id="IPR036890">
    <property type="entry name" value="HATPase_C_sf"/>
</dbReference>
<dbReference type="PANTHER" id="PTHR34220:SF11">
    <property type="entry name" value="SENSOR PROTEIN KINASE HPTS"/>
    <property type="match status" value="1"/>
</dbReference>
<evidence type="ECO:0000256" key="1">
    <source>
        <dbReference type="ARBA" id="ARBA00004651"/>
    </source>
</evidence>
<dbReference type="InterPro" id="IPR010559">
    <property type="entry name" value="Sig_transdc_His_kin_internal"/>
</dbReference>
<dbReference type="InterPro" id="IPR050640">
    <property type="entry name" value="Bact_2-comp_sensor_kinase"/>
</dbReference>
<dbReference type="Gene3D" id="6.10.340.10">
    <property type="match status" value="1"/>
</dbReference>
<evidence type="ECO:0000256" key="4">
    <source>
        <dbReference type="ARBA" id="ARBA00022679"/>
    </source>
</evidence>
<keyword evidence="10" id="KW-0902">Two-component regulatory system</keyword>
<dbReference type="PROSITE" id="PS50885">
    <property type="entry name" value="HAMP"/>
    <property type="match status" value="1"/>
</dbReference>
<keyword evidence="9 12" id="KW-1133">Transmembrane helix</keyword>
<dbReference type="SMART" id="SM00304">
    <property type="entry name" value="HAMP"/>
    <property type="match status" value="1"/>
</dbReference>
<keyword evidence="5 12" id="KW-0812">Transmembrane</keyword>
<evidence type="ECO:0000256" key="8">
    <source>
        <dbReference type="ARBA" id="ARBA00022840"/>
    </source>
</evidence>
<dbReference type="Proteomes" id="UP000460549">
    <property type="component" value="Unassembled WGS sequence"/>
</dbReference>
<evidence type="ECO:0000256" key="7">
    <source>
        <dbReference type="ARBA" id="ARBA00022777"/>
    </source>
</evidence>
<keyword evidence="3" id="KW-0597">Phosphoprotein</keyword>
<keyword evidence="15" id="KW-1185">Reference proteome</keyword>
<dbReference type="Pfam" id="PF06580">
    <property type="entry name" value="His_kinase"/>
    <property type="match status" value="1"/>
</dbReference>
<gene>
    <name evidence="14" type="ORF">FYJ80_05085</name>
</gene>
<dbReference type="Pfam" id="PF02518">
    <property type="entry name" value="HATPase_c"/>
    <property type="match status" value="1"/>
</dbReference>
<keyword evidence="8" id="KW-0067">ATP-binding</keyword>
<comment type="subcellular location">
    <subcellularLocation>
        <location evidence="1">Cell membrane</location>
        <topology evidence="1">Multi-pass membrane protein</topology>
    </subcellularLocation>
</comment>
<dbReference type="SMART" id="SM00387">
    <property type="entry name" value="HATPase_c"/>
    <property type="match status" value="1"/>
</dbReference>
<dbReference type="InterPro" id="IPR003660">
    <property type="entry name" value="HAMP_dom"/>
</dbReference>
<organism evidence="14 15">
    <name type="scientific">Bullifex porci</name>
    <dbReference type="NCBI Taxonomy" id="2606638"/>
    <lineage>
        <taxon>Bacteria</taxon>
        <taxon>Pseudomonadati</taxon>
        <taxon>Spirochaetota</taxon>
        <taxon>Spirochaetia</taxon>
        <taxon>Spirochaetales</taxon>
        <taxon>Spirochaetaceae</taxon>
        <taxon>Bullifex</taxon>
    </lineage>
</organism>
<evidence type="ECO:0000256" key="12">
    <source>
        <dbReference type="SAM" id="Phobius"/>
    </source>
</evidence>
<keyword evidence="6" id="KW-0547">Nucleotide-binding</keyword>
<dbReference type="Gene3D" id="3.30.565.10">
    <property type="entry name" value="Histidine kinase-like ATPase, C-terminal domain"/>
    <property type="match status" value="1"/>
</dbReference>
<feature type="transmembrane region" description="Helical" evidence="12">
    <location>
        <begin position="12"/>
        <end position="35"/>
    </location>
</feature>
<keyword evidence="4" id="KW-0808">Transferase</keyword>
<dbReference type="EMBL" id="VUNN01000007">
    <property type="protein sequence ID" value="MSU06150.1"/>
    <property type="molecule type" value="Genomic_DNA"/>
</dbReference>
<evidence type="ECO:0000256" key="5">
    <source>
        <dbReference type="ARBA" id="ARBA00022692"/>
    </source>
</evidence>
<dbReference type="PANTHER" id="PTHR34220">
    <property type="entry name" value="SENSOR HISTIDINE KINASE YPDA"/>
    <property type="match status" value="1"/>
</dbReference>
<evidence type="ECO:0000259" key="13">
    <source>
        <dbReference type="PROSITE" id="PS50885"/>
    </source>
</evidence>
<dbReference type="InterPro" id="IPR003594">
    <property type="entry name" value="HATPase_dom"/>
</dbReference>
<evidence type="ECO:0000256" key="3">
    <source>
        <dbReference type="ARBA" id="ARBA00022553"/>
    </source>
</evidence>
<name>A0A7X2PC24_9SPIO</name>
<feature type="transmembrane region" description="Helical" evidence="12">
    <location>
        <begin position="287"/>
        <end position="310"/>
    </location>
</feature>
<keyword evidence="11 12" id="KW-0472">Membrane</keyword>
<keyword evidence="7" id="KW-0418">Kinase</keyword>
<evidence type="ECO:0000313" key="14">
    <source>
        <dbReference type="EMBL" id="MSU06150.1"/>
    </source>
</evidence>
<dbReference type="GO" id="GO:0005524">
    <property type="term" value="F:ATP binding"/>
    <property type="evidence" value="ECO:0007669"/>
    <property type="project" value="UniProtKB-KW"/>
</dbReference>
<proteinExistence type="predicted"/>
<accession>A0A7X2PC24</accession>
<evidence type="ECO:0000256" key="11">
    <source>
        <dbReference type="ARBA" id="ARBA00023136"/>
    </source>
</evidence>
<dbReference type="CDD" id="cd06225">
    <property type="entry name" value="HAMP"/>
    <property type="match status" value="1"/>
</dbReference>
<evidence type="ECO:0000256" key="2">
    <source>
        <dbReference type="ARBA" id="ARBA00022475"/>
    </source>
</evidence>
<comment type="caution">
    <text evidence="14">The sequence shown here is derived from an EMBL/GenBank/DDBJ whole genome shotgun (WGS) entry which is preliminary data.</text>
</comment>
<evidence type="ECO:0000256" key="10">
    <source>
        <dbReference type="ARBA" id="ARBA00023012"/>
    </source>
</evidence>
<protein>
    <submittedName>
        <fullName evidence="14">HAMP domain-containing protein</fullName>
    </submittedName>
</protein>
<dbReference type="GO" id="GO:0000155">
    <property type="term" value="F:phosphorelay sensor kinase activity"/>
    <property type="evidence" value="ECO:0007669"/>
    <property type="project" value="InterPro"/>
</dbReference>
<dbReference type="GO" id="GO:0005886">
    <property type="term" value="C:plasma membrane"/>
    <property type="evidence" value="ECO:0007669"/>
    <property type="project" value="UniProtKB-SubCell"/>
</dbReference>
<dbReference type="AlphaFoldDB" id="A0A7X2PC24"/>
<dbReference type="SUPFAM" id="SSF55874">
    <property type="entry name" value="ATPase domain of HSP90 chaperone/DNA topoisomerase II/histidine kinase"/>
    <property type="match status" value="1"/>
</dbReference>
<dbReference type="Pfam" id="PF00672">
    <property type="entry name" value="HAMP"/>
    <property type="match status" value="1"/>
</dbReference>
<reference evidence="14 15" key="1">
    <citation type="submission" date="2019-08" db="EMBL/GenBank/DDBJ databases">
        <title>In-depth cultivation of the pig gut microbiome towards novel bacterial diversity and tailored functional studies.</title>
        <authorList>
            <person name="Wylensek D."/>
            <person name="Hitch T.C.A."/>
            <person name="Clavel T."/>
        </authorList>
    </citation>
    <scope>NUCLEOTIDE SEQUENCE [LARGE SCALE GENOMIC DNA]</scope>
    <source>
        <strain evidence="14 15">NM-380-WT-3C1</strain>
    </source>
</reference>
<sequence>MIKKRRKIFVRFTIIAIFLGLMPLLLVVLGLFSAMENQFTRVMSENYLQMVSSLQDRFENSFNSYDSLTKLTYYYTTPNDSVFNIKNFYSTSFRELINNKNSSDVEAFLNNILNVDSSVKGIHFITTDDEYHMDRINTFISDEDAYYDIVKTDTYDPLSRYLMIYPPHETNYFPGNIATTFTVARNYFNTSASIDSPEYIGTLFIDVDVQDLRRIVSSYTPEHGETIVFMVNGECWLSSDPSLEGKSFDPASLMKKGDMMFYDTYDRYGMGTYIIVTHSALFASVSILYSLSWLLLAISTALFVGGMIVLSRRLSKPLDGMMKEMKRLERGDFDISLPVEREDEIGELSQRFNEMSRALNEYVDKVYRSQLKQREAECTALKSQIYPHFLYNTLEVIRMTAISNKDEKVALMIESLSEQIHYLIGPVSDFVPLSKEIDIVEKYVFLLNARISGHIDLSVSFDGLDLEIPKLILQPIVENAYIHGIKPNGGSGRIAIEVERRNTKAFIRIMNNGVGMTPSELEELKRRFESDAPGIRDEYNWKSIGLKNVYDRLELIYGKGFGLDIESLVDVGTVVTITVPNKEYMGDKNDKTHNG</sequence>
<evidence type="ECO:0000313" key="15">
    <source>
        <dbReference type="Proteomes" id="UP000460549"/>
    </source>
</evidence>
<evidence type="ECO:0000256" key="6">
    <source>
        <dbReference type="ARBA" id="ARBA00022741"/>
    </source>
</evidence>
<dbReference type="RefSeq" id="WP_154425125.1">
    <property type="nucleotide sequence ID" value="NZ_VUNN01000007.1"/>
</dbReference>